<dbReference type="PANTHER" id="PTHR30576:SF20">
    <property type="entry name" value="QUINOVOSAMINEPHOSPHOTRANSFERAE-RELATED"/>
    <property type="match status" value="1"/>
</dbReference>
<accession>A0A2U9PBV6</accession>
<dbReference type="InterPro" id="IPR003362">
    <property type="entry name" value="Bact_transf"/>
</dbReference>
<protein>
    <submittedName>
        <fullName evidence="4">Sugar transferase</fullName>
    </submittedName>
</protein>
<dbReference type="EMBL" id="CP029788">
    <property type="protein sequence ID" value="AWT46605.1"/>
    <property type="molecule type" value="Genomic_DNA"/>
</dbReference>
<evidence type="ECO:0000256" key="1">
    <source>
        <dbReference type="ARBA" id="ARBA00006464"/>
    </source>
</evidence>
<comment type="similarity">
    <text evidence="1">Belongs to the bacterial sugar transferase family.</text>
</comment>
<dbReference type="AlphaFoldDB" id="A0A2U9PBV6"/>
<evidence type="ECO:0000256" key="2">
    <source>
        <dbReference type="SAM" id="Phobius"/>
    </source>
</evidence>
<name>A0A2U9PBV6_STRAS</name>
<dbReference type="Proteomes" id="UP000247634">
    <property type="component" value="Chromosome"/>
</dbReference>
<dbReference type="KEGG" id="sact:DMT42_32805"/>
<keyword evidence="2" id="KW-0472">Membrane</keyword>
<evidence type="ECO:0000313" key="4">
    <source>
        <dbReference type="EMBL" id="AWT46605.1"/>
    </source>
</evidence>
<gene>
    <name evidence="4" type="ORF">DMT42_32805</name>
</gene>
<proteinExistence type="inferred from homology"/>
<reference evidence="4 5" key="1">
    <citation type="submission" date="2018-06" db="EMBL/GenBank/DDBJ databases">
        <title>The complete genome sequence of a nosiheptide producer Streptomyces actuosus ATCC 25421: deducing the ability of producing a new class III lantibiotics.</title>
        <authorList>
            <person name="Liu W."/>
            <person name="Sun F."/>
            <person name="Hu Y."/>
        </authorList>
    </citation>
    <scope>NUCLEOTIDE SEQUENCE [LARGE SCALE GENOMIC DNA]</scope>
    <source>
        <strain evidence="4 5">ATCC 25421</strain>
    </source>
</reference>
<evidence type="ECO:0000259" key="3">
    <source>
        <dbReference type="Pfam" id="PF02397"/>
    </source>
</evidence>
<evidence type="ECO:0000313" key="5">
    <source>
        <dbReference type="Proteomes" id="UP000247634"/>
    </source>
</evidence>
<dbReference type="PANTHER" id="PTHR30576">
    <property type="entry name" value="COLANIC BIOSYNTHESIS UDP-GLUCOSE LIPID CARRIER TRANSFERASE"/>
    <property type="match status" value="1"/>
</dbReference>
<keyword evidence="4" id="KW-0808">Transferase</keyword>
<dbReference type="Pfam" id="PF02397">
    <property type="entry name" value="Bac_transf"/>
    <property type="match status" value="1"/>
</dbReference>
<feature type="domain" description="Bacterial sugar transferase" evidence="3">
    <location>
        <begin position="19"/>
        <end position="211"/>
    </location>
</feature>
<dbReference type="GO" id="GO:0016780">
    <property type="term" value="F:phosphotransferase activity, for other substituted phosphate groups"/>
    <property type="evidence" value="ECO:0007669"/>
    <property type="project" value="TreeGrafter"/>
</dbReference>
<keyword evidence="2" id="KW-1133">Transmembrane helix</keyword>
<keyword evidence="2" id="KW-0812">Transmembrane</keyword>
<dbReference type="RefSeq" id="WP_110633579.1">
    <property type="nucleotide sequence ID" value="NZ_CP029788.1"/>
</dbReference>
<keyword evidence="5" id="KW-1185">Reference proteome</keyword>
<dbReference type="OrthoDB" id="9808602at2"/>
<sequence>MIVERAPADRLPRGDTASRRAVDVVVALVLLPFLLVLLVLLGLLVRCTSRGPALYRQWRVGRGMRPFTILKLRSMRVGADRTGPAVCGAADPRVTAVGQWLRRTRLDELPQVVNLLRGEMTLIGPRPEVERFLPFYTPDELRLLDFRPGIIGPGALYAARHCAELDGTDSAETQYVERQLHVKLALDLAYLRDRRPATDLRLLAEAAGTVLGRR</sequence>
<feature type="transmembrane region" description="Helical" evidence="2">
    <location>
        <begin position="21"/>
        <end position="45"/>
    </location>
</feature>
<organism evidence="4 5">
    <name type="scientific">Streptomyces actuosus</name>
    <dbReference type="NCBI Taxonomy" id="1885"/>
    <lineage>
        <taxon>Bacteria</taxon>
        <taxon>Bacillati</taxon>
        <taxon>Actinomycetota</taxon>
        <taxon>Actinomycetes</taxon>
        <taxon>Kitasatosporales</taxon>
        <taxon>Streptomycetaceae</taxon>
        <taxon>Streptomyces</taxon>
    </lineage>
</organism>